<dbReference type="EMBL" id="JAERUA010000019">
    <property type="protein sequence ID" value="KAI1887110.1"/>
    <property type="molecule type" value="Genomic_DNA"/>
</dbReference>
<dbReference type="Gene3D" id="1.20.5.1160">
    <property type="entry name" value="Vasodilator-stimulated phosphoprotein"/>
    <property type="match status" value="1"/>
</dbReference>
<evidence type="ECO:0000256" key="1">
    <source>
        <dbReference type="ARBA" id="ARBA00022754"/>
    </source>
</evidence>
<dbReference type="FunFam" id="1.20.5.170:FF:000002">
    <property type="entry name" value="Type I keratin KA11"/>
    <property type="match status" value="1"/>
</dbReference>
<gene>
    <name evidence="5" type="ORF">AGOR_G00202760</name>
</gene>
<accession>A0A8T3CTN5</accession>
<evidence type="ECO:0000313" key="5">
    <source>
        <dbReference type="EMBL" id="KAI1887110.1"/>
    </source>
</evidence>
<name>A0A8T3CTN5_9TELE</name>
<dbReference type="Gene3D" id="1.20.5.500">
    <property type="entry name" value="Single helix bin"/>
    <property type="match status" value="1"/>
</dbReference>
<dbReference type="SUPFAM" id="SSF64593">
    <property type="entry name" value="Intermediate filament protein, coiled coil region"/>
    <property type="match status" value="2"/>
</dbReference>
<dbReference type="PANTHER" id="PTHR23239:SF180">
    <property type="entry name" value="KERATIN, TYPE I CYTOSKELETAL 17"/>
    <property type="match status" value="1"/>
</dbReference>
<dbReference type="InterPro" id="IPR039008">
    <property type="entry name" value="IF_rod_dom"/>
</dbReference>
<evidence type="ECO:0000256" key="3">
    <source>
        <dbReference type="SAM" id="Coils"/>
    </source>
</evidence>
<evidence type="ECO:0000256" key="2">
    <source>
        <dbReference type="ARBA" id="ARBA00023054"/>
    </source>
</evidence>
<dbReference type="Gene3D" id="1.20.5.170">
    <property type="match status" value="1"/>
</dbReference>
<feature type="coiled-coil region" evidence="3">
    <location>
        <begin position="325"/>
        <end position="380"/>
    </location>
</feature>
<dbReference type="Pfam" id="PF00038">
    <property type="entry name" value="Filament"/>
    <property type="match status" value="1"/>
</dbReference>
<dbReference type="PRINTS" id="PR01248">
    <property type="entry name" value="TYPE1KERATIN"/>
</dbReference>
<organism evidence="5 6">
    <name type="scientific">Albula goreensis</name>
    <dbReference type="NCBI Taxonomy" id="1534307"/>
    <lineage>
        <taxon>Eukaryota</taxon>
        <taxon>Metazoa</taxon>
        <taxon>Chordata</taxon>
        <taxon>Craniata</taxon>
        <taxon>Vertebrata</taxon>
        <taxon>Euteleostomi</taxon>
        <taxon>Actinopterygii</taxon>
        <taxon>Neopterygii</taxon>
        <taxon>Teleostei</taxon>
        <taxon>Albuliformes</taxon>
        <taxon>Albulidae</taxon>
        <taxon>Albula</taxon>
    </lineage>
</organism>
<keyword evidence="1" id="KW-0403">Intermediate filament</keyword>
<dbReference type="GO" id="GO:0005882">
    <property type="term" value="C:intermediate filament"/>
    <property type="evidence" value="ECO:0007669"/>
    <property type="project" value="UniProtKB-KW"/>
</dbReference>
<sequence length="426" mass="48795">MTMSSRSVRQYSSMSLSGGLSQRISSAQAPSVYAGAGGSTVRISYGGSSSKSGFDIPFYVVTDAGLSCNEKATMQNLNDRLASYLEKVRSLEAANAQLERQIREWYQQKTPVSRDYSHYEKIIAELRGKIGLARAENEKYILRIDNARLAAEDFQIKYQSELALRQSVEGDIVAHRKVMDDLTIKRSYLEMQIEELKEKLIYLKKDHQEEMTDLRANMASSSVNVEVDAAPQEDLARVLEEIRTQYQSIIEKNRREMEGWYKEKFDTLNQQVQTDSTDIQTSQTTISELKRTWQALEVERQSQLSLKKALDGTQRETESRFNIQLNQLQDVIYSLEAELTQVRQDTERQASEYKILLDIKTRLEMEIAEYRRLLDGEQTTVTKIEVQKHEPVVTRKVRTVIEELVDGKVVSRSEDVDVSVLSGEKS</sequence>
<dbReference type="PANTHER" id="PTHR23239">
    <property type="entry name" value="INTERMEDIATE FILAMENT"/>
    <property type="match status" value="1"/>
</dbReference>
<dbReference type="PROSITE" id="PS51842">
    <property type="entry name" value="IF_ROD_2"/>
    <property type="match status" value="1"/>
</dbReference>
<dbReference type="GO" id="GO:0005198">
    <property type="term" value="F:structural molecule activity"/>
    <property type="evidence" value="ECO:0007669"/>
    <property type="project" value="InterPro"/>
</dbReference>
<proteinExistence type="predicted"/>
<reference evidence="5" key="1">
    <citation type="submission" date="2021-01" db="EMBL/GenBank/DDBJ databases">
        <authorList>
            <person name="Zahm M."/>
            <person name="Roques C."/>
            <person name="Cabau C."/>
            <person name="Klopp C."/>
            <person name="Donnadieu C."/>
            <person name="Jouanno E."/>
            <person name="Lampietro C."/>
            <person name="Louis A."/>
            <person name="Herpin A."/>
            <person name="Echchiki A."/>
            <person name="Berthelot C."/>
            <person name="Parey E."/>
            <person name="Roest-Crollius H."/>
            <person name="Braasch I."/>
            <person name="Postlethwait J."/>
            <person name="Bobe J."/>
            <person name="Montfort J."/>
            <person name="Bouchez O."/>
            <person name="Begum T."/>
            <person name="Mejri S."/>
            <person name="Adams A."/>
            <person name="Chen W.-J."/>
            <person name="Guiguen Y."/>
        </authorList>
    </citation>
    <scope>NUCLEOTIDE SEQUENCE</scope>
    <source>
        <tissue evidence="5">Blood</tissue>
    </source>
</reference>
<evidence type="ECO:0000313" key="6">
    <source>
        <dbReference type="Proteomes" id="UP000829720"/>
    </source>
</evidence>
<dbReference type="InterPro" id="IPR002957">
    <property type="entry name" value="Keratin_I"/>
</dbReference>
<evidence type="ECO:0000259" key="4">
    <source>
        <dbReference type="PROSITE" id="PS51842"/>
    </source>
</evidence>
<feature type="domain" description="IF rod" evidence="4">
    <location>
        <begin position="70"/>
        <end position="381"/>
    </location>
</feature>
<dbReference type="Proteomes" id="UP000829720">
    <property type="component" value="Unassembled WGS sequence"/>
</dbReference>
<keyword evidence="6" id="KW-1185">Reference proteome</keyword>
<dbReference type="AlphaFoldDB" id="A0A8T3CTN5"/>
<dbReference type="FunFam" id="1.20.5.500:FF:000001">
    <property type="entry name" value="Type II keratin 23"/>
    <property type="match status" value="1"/>
</dbReference>
<protein>
    <recommendedName>
        <fullName evidence="4">IF rod domain-containing protein</fullName>
    </recommendedName>
</protein>
<feature type="coiled-coil region" evidence="3">
    <location>
        <begin position="74"/>
        <end position="108"/>
    </location>
</feature>
<comment type="caution">
    <text evidence="5">The sequence shown here is derived from an EMBL/GenBank/DDBJ whole genome shotgun (WGS) entry which is preliminary data.</text>
</comment>
<dbReference type="SMART" id="SM01391">
    <property type="entry name" value="Filament"/>
    <property type="match status" value="1"/>
</dbReference>
<dbReference type="OrthoDB" id="2441647at2759"/>
<keyword evidence="2 3" id="KW-0175">Coiled coil</keyword>